<gene>
    <name evidence="2" type="ORF">PG997_008567</name>
</gene>
<keyword evidence="3" id="KW-1185">Reference proteome</keyword>
<dbReference type="GeneID" id="92045942"/>
<accession>A0ABR1WF03</accession>
<feature type="region of interest" description="Disordered" evidence="1">
    <location>
        <begin position="1"/>
        <end position="44"/>
    </location>
</feature>
<evidence type="ECO:0000256" key="1">
    <source>
        <dbReference type="SAM" id="MobiDB-lite"/>
    </source>
</evidence>
<sequence>MRPRRLLRRLERLSTSPLLLPEEEGRDTEEAVESDPDQPAGDEKYETCQNLAASSPSLSPSPSSLGTSATICDLLHRSESWVVGVDGPRLPAFPGSPAVHGAAMAEGDHLYSHRGGGPAGTIPVDRPKMSMPSLEDHRVPALWVQDVGLIFGAHQTEWAHQ</sequence>
<comment type="caution">
    <text evidence="2">The sequence shown here is derived from an EMBL/GenBank/DDBJ whole genome shotgun (WGS) entry which is preliminary data.</text>
</comment>
<dbReference type="Proteomes" id="UP001433268">
    <property type="component" value="Unassembled WGS sequence"/>
</dbReference>
<name>A0ABR1WF03_9PEZI</name>
<organism evidence="2 3">
    <name type="scientific">Apiospora hydei</name>
    <dbReference type="NCBI Taxonomy" id="1337664"/>
    <lineage>
        <taxon>Eukaryota</taxon>
        <taxon>Fungi</taxon>
        <taxon>Dikarya</taxon>
        <taxon>Ascomycota</taxon>
        <taxon>Pezizomycotina</taxon>
        <taxon>Sordariomycetes</taxon>
        <taxon>Xylariomycetidae</taxon>
        <taxon>Amphisphaeriales</taxon>
        <taxon>Apiosporaceae</taxon>
        <taxon>Apiospora</taxon>
    </lineage>
</organism>
<feature type="compositionally biased region" description="Acidic residues" evidence="1">
    <location>
        <begin position="21"/>
        <end position="36"/>
    </location>
</feature>
<evidence type="ECO:0000313" key="2">
    <source>
        <dbReference type="EMBL" id="KAK8080749.1"/>
    </source>
</evidence>
<proteinExistence type="predicted"/>
<dbReference type="RefSeq" id="XP_066668224.1">
    <property type="nucleotide sequence ID" value="XM_066812882.1"/>
</dbReference>
<evidence type="ECO:0000313" key="3">
    <source>
        <dbReference type="Proteomes" id="UP001433268"/>
    </source>
</evidence>
<protein>
    <submittedName>
        <fullName evidence="2">Uncharacterized protein</fullName>
    </submittedName>
</protein>
<dbReference type="EMBL" id="JAQQWN010000006">
    <property type="protein sequence ID" value="KAK8080749.1"/>
    <property type="molecule type" value="Genomic_DNA"/>
</dbReference>
<reference evidence="2 3" key="1">
    <citation type="submission" date="2023-01" db="EMBL/GenBank/DDBJ databases">
        <title>Analysis of 21 Apiospora genomes using comparative genomics revels a genus with tremendous synthesis potential of carbohydrate active enzymes and secondary metabolites.</title>
        <authorList>
            <person name="Sorensen T."/>
        </authorList>
    </citation>
    <scope>NUCLEOTIDE SEQUENCE [LARGE SCALE GENOMIC DNA]</scope>
    <source>
        <strain evidence="2 3">CBS 114990</strain>
    </source>
</reference>